<dbReference type="KEGG" id="ctp:CTRG_01882"/>
<dbReference type="SMART" id="SM00463">
    <property type="entry name" value="SMR"/>
    <property type="match status" value="1"/>
</dbReference>
<feature type="compositionally biased region" description="Polar residues" evidence="1">
    <location>
        <begin position="186"/>
        <end position="204"/>
    </location>
</feature>
<feature type="compositionally biased region" description="Low complexity" evidence="1">
    <location>
        <begin position="46"/>
        <end position="55"/>
    </location>
</feature>
<proteinExistence type="predicted"/>
<evidence type="ECO:0000256" key="1">
    <source>
        <dbReference type="SAM" id="MobiDB-lite"/>
    </source>
</evidence>
<feature type="compositionally biased region" description="Low complexity" evidence="1">
    <location>
        <begin position="205"/>
        <end position="235"/>
    </location>
</feature>
<dbReference type="PANTHER" id="PTHR47417">
    <property type="entry name" value="SMR DOMAIN-CONTAINING PROTEIN YPL199C"/>
    <property type="match status" value="1"/>
</dbReference>
<dbReference type="Proteomes" id="UP000002037">
    <property type="component" value="Unassembled WGS sequence"/>
</dbReference>
<dbReference type="Pfam" id="PF01713">
    <property type="entry name" value="Smr"/>
    <property type="match status" value="1"/>
</dbReference>
<dbReference type="HOGENOM" id="CLU_069447_1_0_1"/>
<dbReference type="InterPro" id="IPR036063">
    <property type="entry name" value="Smr_dom_sf"/>
</dbReference>
<dbReference type="Gene3D" id="3.30.1370.110">
    <property type="match status" value="1"/>
</dbReference>
<organism evidence="3 4">
    <name type="scientific">Candida tropicalis (strain ATCC MYA-3404 / T1)</name>
    <name type="common">Yeast</name>
    <dbReference type="NCBI Taxonomy" id="294747"/>
    <lineage>
        <taxon>Eukaryota</taxon>
        <taxon>Fungi</taxon>
        <taxon>Dikarya</taxon>
        <taxon>Ascomycota</taxon>
        <taxon>Saccharomycotina</taxon>
        <taxon>Pichiomycetes</taxon>
        <taxon>Debaryomycetaceae</taxon>
        <taxon>Candida/Lodderomyces clade</taxon>
        <taxon>Candida</taxon>
    </lineage>
</organism>
<evidence type="ECO:0000313" key="4">
    <source>
        <dbReference type="Proteomes" id="UP000002037"/>
    </source>
</evidence>
<dbReference type="VEuPathDB" id="FungiDB:CTRG_01882"/>
<feature type="region of interest" description="Disordered" evidence="1">
    <location>
        <begin position="45"/>
        <end position="67"/>
    </location>
</feature>
<dbReference type="STRING" id="294747.C5M7Q0"/>
<dbReference type="GO" id="GO:0070481">
    <property type="term" value="P:nuclear-transcribed mRNA catabolic process, non-stop decay"/>
    <property type="evidence" value="ECO:0007669"/>
    <property type="project" value="EnsemblFungi"/>
</dbReference>
<dbReference type="AlphaFoldDB" id="C5M7Q0"/>
<dbReference type="SMART" id="SM01162">
    <property type="entry name" value="DUF1771"/>
    <property type="match status" value="1"/>
</dbReference>
<dbReference type="InterPro" id="IPR002625">
    <property type="entry name" value="Smr_dom"/>
</dbReference>
<feature type="region of interest" description="Disordered" evidence="1">
    <location>
        <begin position="186"/>
        <end position="235"/>
    </location>
</feature>
<feature type="domain" description="Smr" evidence="2">
    <location>
        <begin position="100"/>
        <end position="176"/>
    </location>
</feature>
<accession>C5M7Q0</accession>
<dbReference type="PROSITE" id="PS50828">
    <property type="entry name" value="SMR"/>
    <property type="match status" value="1"/>
</dbReference>
<dbReference type="OrthoDB" id="3231855at2759"/>
<gene>
    <name evidence="3" type="ORF">CTRG_01882</name>
</gene>
<dbReference type="Pfam" id="PF08590">
    <property type="entry name" value="DUF1771"/>
    <property type="match status" value="1"/>
</dbReference>
<dbReference type="InterPro" id="IPR013899">
    <property type="entry name" value="DUF1771"/>
</dbReference>
<dbReference type="RefSeq" id="XP_002547575.1">
    <property type="nucleotide sequence ID" value="XM_002547529.1"/>
</dbReference>
<sequence length="260" mass="29955">MTDIIDRGARLFDDNTTERDYNHATDSEYKKFRAEADQLYKKRQKLSQQSQQAFKQGDKQRAHELSEESKQILQKAEEYNRKAAEYVFRENNEDSGPDEIDLHGLYVKEAEWILQRRIYYAVQTNQSHLNVIVGKGLHSANGVAKIKPAVDELCDEVGLKHYIDQKNTGVLVIDLKGVNVNQLPNTWSQGTSNITKPQQAYQGTGQPQYQNHQQQQQQQQYHGNNQQHYQQQQQGQQDIKTGNGLFDLVLKVFCACINSK</sequence>
<evidence type="ECO:0000313" key="3">
    <source>
        <dbReference type="EMBL" id="EER35020.1"/>
    </source>
</evidence>
<dbReference type="SUPFAM" id="SSF160443">
    <property type="entry name" value="SMR domain-like"/>
    <property type="match status" value="1"/>
</dbReference>
<evidence type="ECO:0000259" key="2">
    <source>
        <dbReference type="PROSITE" id="PS50828"/>
    </source>
</evidence>
<keyword evidence="4" id="KW-1185">Reference proteome</keyword>
<dbReference type="PANTHER" id="PTHR47417:SF1">
    <property type="entry name" value="SMR DOMAIN-CONTAINING PROTEIN YPL199C"/>
    <property type="match status" value="1"/>
</dbReference>
<dbReference type="EMBL" id="GG692396">
    <property type="protein sequence ID" value="EER35020.1"/>
    <property type="molecule type" value="Genomic_DNA"/>
</dbReference>
<dbReference type="GeneID" id="8300146"/>
<dbReference type="eggNOG" id="KOG2401">
    <property type="taxonomic scope" value="Eukaryota"/>
</dbReference>
<dbReference type="InterPro" id="IPR053020">
    <property type="entry name" value="Smr_domain_protein"/>
</dbReference>
<name>C5M7Q0_CANTT</name>
<protein>
    <recommendedName>
        <fullName evidence="2">Smr domain-containing protein</fullName>
    </recommendedName>
</protein>
<feature type="compositionally biased region" description="Basic and acidic residues" evidence="1">
    <location>
        <begin position="56"/>
        <end position="67"/>
    </location>
</feature>
<reference evidence="3 4" key="1">
    <citation type="journal article" date="2009" name="Nature">
        <title>Evolution of pathogenicity and sexual reproduction in eight Candida genomes.</title>
        <authorList>
            <person name="Butler G."/>
            <person name="Rasmussen M.D."/>
            <person name="Lin M.F."/>
            <person name="Santos M.A."/>
            <person name="Sakthikumar S."/>
            <person name="Munro C.A."/>
            <person name="Rheinbay E."/>
            <person name="Grabherr M."/>
            <person name="Forche A."/>
            <person name="Reedy J.L."/>
            <person name="Agrafioti I."/>
            <person name="Arnaud M.B."/>
            <person name="Bates S."/>
            <person name="Brown A.J."/>
            <person name="Brunke S."/>
            <person name="Costanzo M.C."/>
            <person name="Fitzpatrick D.A."/>
            <person name="de Groot P.W."/>
            <person name="Harris D."/>
            <person name="Hoyer L.L."/>
            <person name="Hube B."/>
            <person name="Klis F.M."/>
            <person name="Kodira C."/>
            <person name="Lennard N."/>
            <person name="Logue M.E."/>
            <person name="Martin R."/>
            <person name="Neiman A.M."/>
            <person name="Nikolaou E."/>
            <person name="Quail M.A."/>
            <person name="Quinn J."/>
            <person name="Santos M.C."/>
            <person name="Schmitzberger F.F."/>
            <person name="Sherlock G."/>
            <person name="Shah P."/>
            <person name="Silverstein K.A."/>
            <person name="Skrzypek M.S."/>
            <person name="Soll D."/>
            <person name="Staggs R."/>
            <person name="Stansfield I."/>
            <person name="Stumpf M.P."/>
            <person name="Sudbery P.E."/>
            <person name="Srikantha T."/>
            <person name="Zeng Q."/>
            <person name="Berman J."/>
            <person name="Berriman M."/>
            <person name="Heitman J."/>
            <person name="Gow N.A."/>
            <person name="Lorenz M.C."/>
            <person name="Birren B.W."/>
            <person name="Kellis M."/>
            <person name="Cuomo C.A."/>
        </authorList>
    </citation>
    <scope>NUCLEOTIDE SEQUENCE [LARGE SCALE GENOMIC DNA]</scope>
    <source>
        <strain evidence="4">ATCC MYA-3404 / T1</strain>
    </source>
</reference>